<evidence type="ECO:0000256" key="1">
    <source>
        <dbReference type="ARBA" id="ARBA00004141"/>
    </source>
</evidence>
<dbReference type="SUPFAM" id="SSF103473">
    <property type="entry name" value="MFS general substrate transporter"/>
    <property type="match status" value="1"/>
</dbReference>
<comment type="similarity">
    <text evidence="2 7">Belongs to the ferroportin (FP) (TC 2.A.100) family. SLC40A subfamily.</text>
</comment>
<evidence type="ECO:0000256" key="5">
    <source>
        <dbReference type="ARBA" id="ARBA00022989"/>
    </source>
</evidence>
<dbReference type="EMBL" id="PZQS01000005">
    <property type="protein sequence ID" value="PVD30146.1"/>
    <property type="molecule type" value="Genomic_DNA"/>
</dbReference>
<dbReference type="PANTHER" id="PTHR11660">
    <property type="entry name" value="SOLUTE CARRIER FAMILY 40 MEMBER"/>
    <property type="match status" value="1"/>
</dbReference>
<organism evidence="9 10">
    <name type="scientific">Pomacea canaliculata</name>
    <name type="common">Golden apple snail</name>
    <dbReference type="NCBI Taxonomy" id="400727"/>
    <lineage>
        <taxon>Eukaryota</taxon>
        <taxon>Metazoa</taxon>
        <taxon>Spiralia</taxon>
        <taxon>Lophotrochozoa</taxon>
        <taxon>Mollusca</taxon>
        <taxon>Gastropoda</taxon>
        <taxon>Caenogastropoda</taxon>
        <taxon>Architaenioglossa</taxon>
        <taxon>Ampullarioidea</taxon>
        <taxon>Ampullariidae</taxon>
        <taxon>Pomacea</taxon>
    </lineage>
</organism>
<evidence type="ECO:0000313" key="10">
    <source>
        <dbReference type="Proteomes" id="UP000245119"/>
    </source>
</evidence>
<comment type="caution">
    <text evidence="7">Lacks conserved residue(s) required for the propagation of feature annotation.</text>
</comment>
<dbReference type="GO" id="GO:0016020">
    <property type="term" value="C:membrane"/>
    <property type="evidence" value="ECO:0007669"/>
    <property type="project" value="UniProtKB-SubCell"/>
</dbReference>
<protein>
    <recommendedName>
        <fullName evidence="7">Solute carrier family 40 member</fullName>
    </recommendedName>
</protein>
<dbReference type="AlphaFoldDB" id="A0A2T7P9R5"/>
<evidence type="ECO:0000256" key="7">
    <source>
        <dbReference type="RuleBase" id="RU365065"/>
    </source>
</evidence>
<keyword evidence="4 7" id="KW-0812">Transmembrane</keyword>
<reference evidence="9 10" key="1">
    <citation type="submission" date="2018-04" db="EMBL/GenBank/DDBJ databases">
        <title>The genome of golden apple snail Pomacea canaliculata provides insight into stress tolerance and invasive adaptation.</title>
        <authorList>
            <person name="Liu C."/>
            <person name="Liu B."/>
            <person name="Ren Y."/>
            <person name="Zhang Y."/>
            <person name="Wang H."/>
            <person name="Li S."/>
            <person name="Jiang F."/>
            <person name="Yin L."/>
            <person name="Zhang G."/>
            <person name="Qian W."/>
            <person name="Fan W."/>
        </authorList>
    </citation>
    <scope>NUCLEOTIDE SEQUENCE [LARGE SCALE GENOMIC DNA]</scope>
    <source>
        <strain evidence="9">SZHN2017</strain>
        <tissue evidence="9">Muscle</tissue>
    </source>
</reference>
<dbReference type="GO" id="GO:0005381">
    <property type="term" value="F:iron ion transmembrane transporter activity"/>
    <property type="evidence" value="ECO:0007669"/>
    <property type="project" value="UniProtKB-UniRule"/>
</dbReference>
<keyword evidence="5 7" id="KW-1133">Transmembrane helix</keyword>
<feature type="compositionally biased region" description="Polar residues" evidence="8">
    <location>
        <begin position="183"/>
        <end position="194"/>
    </location>
</feature>
<dbReference type="InterPro" id="IPR036259">
    <property type="entry name" value="MFS_trans_sf"/>
</dbReference>
<evidence type="ECO:0000256" key="2">
    <source>
        <dbReference type="ARBA" id="ARBA00006279"/>
    </source>
</evidence>
<dbReference type="InterPro" id="IPR009716">
    <property type="entry name" value="Ferroportin-1"/>
</dbReference>
<dbReference type="Gene3D" id="1.20.1250.20">
    <property type="entry name" value="MFS general substrate transporter like domains"/>
    <property type="match status" value="1"/>
</dbReference>
<feature type="region of interest" description="Disordered" evidence="8">
    <location>
        <begin position="183"/>
        <end position="208"/>
    </location>
</feature>
<feature type="transmembrane region" description="Helical" evidence="7">
    <location>
        <begin position="401"/>
        <end position="421"/>
    </location>
</feature>
<feature type="transmembrane region" description="Helical" evidence="7">
    <location>
        <begin position="116"/>
        <end position="137"/>
    </location>
</feature>
<dbReference type="OrthoDB" id="648861at2759"/>
<feature type="transmembrane region" description="Helical" evidence="7">
    <location>
        <begin position="273"/>
        <end position="295"/>
    </location>
</feature>
<evidence type="ECO:0000256" key="6">
    <source>
        <dbReference type="ARBA" id="ARBA00023136"/>
    </source>
</evidence>
<keyword evidence="3 7" id="KW-0813">Transport</keyword>
<keyword evidence="7" id="KW-0406">Ion transport</keyword>
<dbReference type="Proteomes" id="UP000245119">
    <property type="component" value="Linkage Group LG5"/>
</dbReference>
<evidence type="ECO:0000256" key="4">
    <source>
        <dbReference type="ARBA" id="ARBA00022692"/>
    </source>
</evidence>
<dbReference type="STRING" id="400727.A0A2T7P9R5"/>
<evidence type="ECO:0000256" key="3">
    <source>
        <dbReference type="ARBA" id="ARBA00022448"/>
    </source>
</evidence>
<keyword evidence="10" id="KW-1185">Reference proteome</keyword>
<evidence type="ECO:0000256" key="8">
    <source>
        <dbReference type="SAM" id="MobiDB-lite"/>
    </source>
</evidence>
<gene>
    <name evidence="9" type="ORF">C0Q70_09408</name>
</gene>
<keyword evidence="6 7" id="KW-0472">Membrane</keyword>
<feature type="transmembrane region" description="Helical" evidence="7">
    <location>
        <begin position="457"/>
        <end position="490"/>
    </location>
</feature>
<feature type="compositionally biased region" description="Basic and acidic residues" evidence="8">
    <location>
        <begin position="195"/>
        <end position="208"/>
    </location>
</feature>
<dbReference type="PANTHER" id="PTHR11660:SF57">
    <property type="entry name" value="SOLUTE CARRIER FAMILY 40 MEMBER"/>
    <property type="match status" value="1"/>
</dbReference>
<name>A0A2T7P9R5_POMCA</name>
<accession>A0A2T7P9R5</accession>
<feature type="transmembrane region" description="Helical" evidence="7">
    <location>
        <begin position="244"/>
        <end position="267"/>
    </location>
</feature>
<proteinExistence type="inferred from homology"/>
<comment type="caution">
    <text evidence="9">The sequence shown here is derived from an EMBL/GenBank/DDBJ whole genome shotgun (WGS) entry which is preliminary data.</text>
</comment>
<comment type="function">
    <text evidence="7">May be involved in iron transport and iron homeostasis.</text>
</comment>
<evidence type="ECO:0000313" key="9">
    <source>
        <dbReference type="EMBL" id="PVD30146.1"/>
    </source>
</evidence>
<comment type="subcellular location">
    <subcellularLocation>
        <location evidence="1 7">Membrane</location>
        <topology evidence="1 7">Multi-pass membrane protein</topology>
    </subcellularLocation>
</comment>
<dbReference type="Pfam" id="PF06963">
    <property type="entry name" value="FPN1"/>
    <property type="match status" value="1"/>
</dbReference>
<feature type="transmembrane region" description="Helical" evidence="7">
    <location>
        <begin position="40"/>
        <end position="60"/>
    </location>
</feature>
<sequence length="515" mass="56821">MNSLAAQLSLVLQDAITLVTAALIFAYFWYQQQIDAAEPWLPLLLKIIIVVLGVLSALSAQARLLAVERDWVVEICGKDLDMLATMTAMLRRIDQVSAILAPMATGQVMTFTGLRYGAVLIAGWNVVSVFVEFYLMWKVYNTVPALKAKKHERRILDEPHEKELEDPMKSTFSREDINWNNSQESKTSCSVTERSTTEAEMTKKDGNMREEGEQRWMRAVLVSHFVTLYRGWRKYIRYRVALPGMALACLYLTVLGFDSITIGYAATQGLSESILGILSGCSAVFGIMGTFAYPIIRRRVGLVRTGIIALSCQVSCLTLCVVSVWMPGSPFDPFKQKIMTPCEAMSSLSTTTDSEVTHTFKNLVLTTEAADLNLTAAPSGVDTTVNVTSCGMSASSGPGSYVSVAFLMAGIFLARFGLWVADLSITQLFLEHVEETERGLVNGVQSSLNQLMDLFKFALVVVLPASETFGFLIIISFVSVFTGWLLYAIFVRRETGACLCLSPPSRMQAPDPEQL</sequence>